<proteinExistence type="predicted"/>
<gene>
    <name evidence="1" type="ORF">N3K66_007609</name>
</gene>
<evidence type="ECO:0000313" key="1">
    <source>
        <dbReference type="EMBL" id="KAI9897753.1"/>
    </source>
</evidence>
<evidence type="ECO:0000313" key="2">
    <source>
        <dbReference type="Proteomes" id="UP001163324"/>
    </source>
</evidence>
<protein>
    <submittedName>
        <fullName evidence="1">Uncharacterized protein</fullName>
    </submittedName>
</protein>
<keyword evidence="2" id="KW-1185">Reference proteome</keyword>
<dbReference type="EMBL" id="CM047946">
    <property type="protein sequence ID" value="KAI9897753.1"/>
    <property type="molecule type" value="Genomic_DNA"/>
</dbReference>
<comment type="caution">
    <text evidence="1">The sequence shown here is derived from an EMBL/GenBank/DDBJ whole genome shotgun (WGS) entry which is preliminary data.</text>
</comment>
<reference evidence="1" key="1">
    <citation type="submission" date="2022-10" db="EMBL/GenBank/DDBJ databases">
        <title>Complete Genome of Trichothecium roseum strain YXFP-22015, a Plant Pathogen Isolated from Citrus.</title>
        <authorList>
            <person name="Wang Y."/>
            <person name="Zhu L."/>
        </authorList>
    </citation>
    <scope>NUCLEOTIDE SEQUENCE</scope>
    <source>
        <strain evidence="1">YXFP-22015</strain>
    </source>
</reference>
<accession>A0ACC0UUG6</accession>
<organism evidence="1 2">
    <name type="scientific">Trichothecium roseum</name>
    <dbReference type="NCBI Taxonomy" id="47278"/>
    <lineage>
        <taxon>Eukaryota</taxon>
        <taxon>Fungi</taxon>
        <taxon>Dikarya</taxon>
        <taxon>Ascomycota</taxon>
        <taxon>Pezizomycotina</taxon>
        <taxon>Sordariomycetes</taxon>
        <taxon>Hypocreomycetidae</taxon>
        <taxon>Hypocreales</taxon>
        <taxon>Hypocreales incertae sedis</taxon>
        <taxon>Trichothecium</taxon>
    </lineage>
</organism>
<sequence length="243" mass="25509">MKTKGSSDEEPSPREDPCEYDSCPAGSGPVGFNETRPELNWVNSFPVTAMKYGIDTFGPQLWGGAAPELAVAGPNVGSNLFLAVPFSGTVGAVAYAASEAGIPAIAFSGASDGRLAWDAEPVPERSTVYAQLAARLTAQVVGSGTPYLPDNIFLNVNFPEVDDECAAADDFQFVLTRINPGVVSEPDVEWCGGDRLPVELDVSNADGCFVSVSIGDATDKTTANDDRQDAVLAKLKDMLVCLP</sequence>
<dbReference type="Proteomes" id="UP001163324">
    <property type="component" value="Chromosome 7"/>
</dbReference>
<name>A0ACC0UUG6_9HYPO</name>